<dbReference type="Pfam" id="PF17394">
    <property type="entry name" value="KleE"/>
    <property type="match status" value="1"/>
</dbReference>
<keyword evidence="2" id="KW-0614">Plasmid</keyword>
<keyword evidence="1" id="KW-0472">Membrane</keyword>
<protein>
    <submittedName>
        <fullName evidence="2">KleE</fullName>
    </submittedName>
</protein>
<name>A0A7U1HQN0_PSEAI</name>
<dbReference type="RefSeq" id="WP_204884854.1">
    <property type="nucleotide sequence ID" value="NZ_MW300275.1"/>
</dbReference>
<evidence type="ECO:0000313" key="2">
    <source>
        <dbReference type="EMBL" id="QQZ45028.1"/>
    </source>
</evidence>
<gene>
    <name evidence="2" type="primary">kleE</name>
</gene>
<evidence type="ECO:0000256" key="1">
    <source>
        <dbReference type="SAM" id="Phobius"/>
    </source>
</evidence>
<reference evidence="2" key="1">
    <citation type="submission" date="2020-11" db="EMBL/GenBank/DDBJ databases">
        <title>Plasmids habouring blaVIM-11 from clinical samples of Pseudomonas aeruginosa recovered in Argentina.</title>
        <authorList>
            <person name="Elena A.X."/>
            <person name="Cejas D."/>
            <person name="Radice M.A."/>
        </authorList>
    </citation>
    <scope>NUCLEOTIDE SEQUENCE</scope>
    <source>
        <strain evidence="2">C6</strain>
        <plasmid evidence="2">pP6VIM-11</plasmid>
    </source>
</reference>
<keyword evidence="1" id="KW-0812">Transmembrane</keyword>
<dbReference type="EMBL" id="MW300275">
    <property type="protein sequence ID" value="QQZ45028.1"/>
    <property type="molecule type" value="Genomic_DNA"/>
</dbReference>
<geneLocation type="plasmid" evidence="2">
    <name>pP6VIM-11</name>
</geneLocation>
<dbReference type="InterPro" id="IPR035362">
    <property type="entry name" value="KleE"/>
</dbReference>
<sequence>MSNIIKFPKEIEQPAAPELVKPVAAPAAPAKAPGAGLLAGLVKFVWVATVLVWPVLKWVLSIITFFQFVRMLYHWNTPGVYAGWSLNAKEGDHAPIFSR</sequence>
<accession>A0A7U1HQN0</accession>
<keyword evidence="1" id="KW-1133">Transmembrane helix</keyword>
<proteinExistence type="predicted"/>
<feature type="transmembrane region" description="Helical" evidence="1">
    <location>
        <begin position="44"/>
        <end position="66"/>
    </location>
</feature>
<organism evidence="2">
    <name type="scientific">Pseudomonas aeruginosa</name>
    <dbReference type="NCBI Taxonomy" id="287"/>
    <lineage>
        <taxon>Bacteria</taxon>
        <taxon>Pseudomonadati</taxon>
        <taxon>Pseudomonadota</taxon>
        <taxon>Gammaproteobacteria</taxon>
        <taxon>Pseudomonadales</taxon>
        <taxon>Pseudomonadaceae</taxon>
        <taxon>Pseudomonas</taxon>
    </lineage>
</organism>
<dbReference type="AlphaFoldDB" id="A0A7U1HQN0"/>